<accession>A0A371EB43</accession>
<proteinExistence type="predicted"/>
<evidence type="ECO:0000313" key="1">
    <source>
        <dbReference type="EMBL" id="RDX63253.1"/>
    </source>
</evidence>
<dbReference type="Proteomes" id="UP000257109">
    <property type="component" value="Unassembled WGS sequence"/>
</dbReference>
<protein>
    <submittedName>
        <fullName evidence="1">Uncharacterized protein</fullName>
    </submittedName>
</protein>
<name>A0A371EB43_MUCPR</name>
<comment type="caution">
    <text evidence="1">The sequence shown here is derived from an EMBL/GenBank/DDBJ whole genome shotgun (WGS) entry which is preliminary data.</text>
</comment>
<gene>
    <name evidence="1" type="ORF">CR513_58339</name>
</gene>
<evidence type="ECO:0000313" key="2">
    <source>
        <dbReference type="Proteomes" id="UP000257109"/>
    </source>
</evidence>
<reference evidence="1" key="1">
    <citation type="submission" date="2018-05" db="EMBL/GenBank/DDBJ databases">
        <title>Draft genome of Mucuna pruriens seed.</title>
        <authorList>
            <person name="Nnadi N.E."/>
            <person name="Vos R."/>
            <person name="Hasami M.H."/>
            <person name="Devisetty U.K."/>
            <person name="Aguiy J.C."/>
        </authorList>
    </citation>
    <scope>NUCLEOTIDE SEQUENCE [LARGE SCALE GENOMIC DNA]</scope>
    <source>
        <strain evidence="1">JCA_2017</strain>
    </source>
</reference>
<dbReference type="EMBL" id="QJKJ01015007">
    <property type="protein sequence ID" value="RDX63253.1"/>
    <property type="molecule type" value="Genomic_DNA"/>
</dbReference>
<feature type="non-terminal residue" evidence="1">
    <location>
        <position position="1"/>
    </location>
</feature>
<dbReference type="AlphaFoldDB" id="A0A371EB43"/>
<organism evidence="1 2">
    <name type="scientific">Mucuna pruriens</name>
    <name type="common">Velvet bean</name>
    <name type="synonym">Dolichos pruriens</name>
    <dbReference type="NCBI Taxonomy" id="157652"/>
    <lineage>
        <taxon>Eukaryota</taxon>
        <taxon>Viridiplantae</taxon>
        <taxon>Streptophyta</taxon>
        <taxon>Embryophyta</taxon>
        <taxon>Tracheophyta</taxon>
        <taxon>Spermatophyta</taxon>
        <taxon>Magnoliopsida</taxon>
        <taxon>eudicotyledons</taxon>
        <taxon>Gunneridae</taxon>
        <taxon>Pentapetalae</taxon>
        <taxon>rosids</taxon>
        <taxon>fabids</taxon>
        <taxon>Fabales</taxon>
        <taxon>Fabaceae</taxon>
        <taxon>Papilionoideae</taxon>
        <taxon>50 kb inversion clade</taxon>
        <taxon>NPAAA clade</taxon>
        <taxon>indigoferoid/millettioid clade</taxon>
        <taxon>Phaseoleae</taxon>
        <taxon>Mucuna</taxon>
    </lineage>
</organism>
<keyword evidence="2" id="KW-1185">Reference proteome</keyword>
<sequence>MVSLISKQTCMLATYPFVVGGGGFPFESQIAHNQWSLHEGQRCCWDVLIVGLQSSHLTRYLRTLYPCERFEDCNHDGGKQVLQQLPQQSSSVPPNQPFNCNWPGILQSTLVYGTRGAIPYDVFLIEILENREKFFIRGTAPDKLLSEDAQDNQQTPEHALKRANITWNRSFKMIIGKIPGNKQIRLATSSRKQEIMWTPKLEINSQHYCMHQSSSIQDFKIGTVSNAVRYAASQIIASHITEKSGTAGLHSNRVVLESHQRVYFAQDR</sequence>